<dbReference type="Pfam" id="PF04168">
    <property type="entry name" value="Alpha-E"/>
    <property type="match status" value="1"/>
</dbReference>
<gene>
    <name evidence="4" type="ORF">OCH7691_02710</name>
</gene>
<dbReference type="InterPro" id="IPR007296">
    <property type="entry name" value="DUF403"/>
</dbReference>
<dbReference type="InParanoid" id="A0A1Y5TIY4"/>
<sequence>MSSTRARYSAVDGAIDPLPDYAPSGGEFDEVIAPDGSVRPHWREFLDGFAALPEAERDRARGMAARLLRENSVTYVAQGDPEHRDRPWQLDLFPLLIEPSEWKAIEAGLIQRADLLNRILGDLYGPQTLLKAGKLPPSLVFGNPQFLNPCHGIAVPQNVHLHLLAFDIARAPDGRWWVLSDRTQAPSGAGYALENRLVASNSLPGLFAASNVQRLASFFARFSEHFLSLSRHDDPLAVLLSPGPGRTTYFEHAYLARYLGYSVVEGSDLTVRDDRLFLKTIDGLKPVDLVMRRVESEYCDPLELRTDSLLGVPGLVQAARTGQVVVANALGSGLVESDAFLSFLPGLCRHLLDEELKMPGVASWWCGQPQERAYVLDNLDRLIVRNVTMPKTILGPGQDRFIGAELSAAEREALRGRIGREGHKFIGQEPVALSTTPVWLDGQGLRPAHMTLRVYVAATADGYKVMPGGLTRVSEASISQAPLLEQSNISKDSWVLSDEPVDTFSLLTAPHNALRLRRGSRDLPSRTADNLFWLGRYAERCEGTVRLLRSLLTRLHGESDLAAHPVALDRLVKLLVAQEHLSQRRARQAVAGGMGAVEAALGRVLFGRDTPDGLVSILGNVRRTANLVRERLSEDTWQILMELVETVEVSGPGDSLNVDEALQLLDRMIRNQAALNGMIMENMTRAYSWRFLDLGRRLERIRHMVRLIRNLAGRGDPEATGSLGLLLELADSTMTYRTRYKAVPRLVAALDLLMADETNPRSVLFQLNAFETHMSELPSDSSEAIISPIQRIATELHATLRLADMEALAGQSRRDKREKLERLTHKLEEGVKELADLIARTYFSHSMPQHVSGPQWVEMPS</sequence>
<feature type="domain" description="Circularly permuted ATP-grasp type 2" evidence="3">
    <location>
        <begin position="94"/>
        <end position="474"/>
    </location>
</feature>
<dbReference type="Pfam" id="PF14403">
    <property type="entry name" value="CP_ATPgrasp_2"/>
    <property type="match status" value="1"/>
</dbReference>
<evidence type="ECO:0000259" key="2">
    <source>
        <dbReference type="Pfam" id="PF04168"/>
    </source>
</evidence>
<dbReference type="EMBL" id="FWFR01000002">
    <property type="protein sequence ID" value="SLN61410.1"/>
    <property type="molecule type" value="Genomic_DNA"/>
</dbReference>
<keyword evidence="5" id="KW-1185">Reference proteome</keyword>
<accession>A0A1Y5TIY4</accession>
<organism evidence="4 5">
    <name type="scientific">Oceanibacterium hippocampi</name>
    <dbReference type="NCBI Taxonomy" id="745714"/>
    <lineage>
        <taxon>Bacteria</taxon>
        <taxon>Pseudomonadati</taxon>
        <taxon>Pseudomonadota</taxon>
        <taxon>Alphaproteobacteria</taxon>
        <taxon>Sneathiellales</taxon>
        <taxon>Sneathiellaceae</taxon>
        <taxon>Oceanibacterium</taxon>
    </lineage>
</organism>
<feature type="coiled-coil region" evidence="1">
    <location>
        <begin position="813"/>
        <end position="840"/>
    </location>
</feature>
<evidence type="ECO:0000313" key="4">
    <source>
        <dbReference type="EMBL" id="SLN61410.1"/>
    </source>
</evidence>
<protein>
    <submittedName>
        <fullName evidence="4">Uncharacterized protein</fullName>
    </submittedName>
</protein>
<evidence type="ECO:0000313" key="5">
    <source>
        <dbReference type="Proteomes" id="UP000193200"/>
    </source>
</evidence>
<proteinExistence type="predicted"/>
<dbReference type="AlphaFoldDB" id="A0A1Y5TIY4"/>
<name>A0A1Y5TIY4_9PROT</name>
<dbReference type="Proteomes" id="UP000193200">
    <property type="component" value="Unassembled WGS sequence"/>
</dbReference>
<dbReference type="PANTHER" id="PTHR34595">
    <property type="entry name" value="BLR5612 PROTEIN"/>
    <property type="match status" value="1"/>
</dbReference>
<dbReference type="OrthoDB" id="9804079at2"/>
<dbReference type="SUPFAM" id="SSF56059">
    <property type="entry name" value="Glutathione synthetase ATP-binding domain-like"/>
    <property type="match status" value="1"/>
</dbReference>
<dbReference type="PANTHER" id="PTHR34595:SF2">
    <property type="entry name" value="BLR2978 PROTEIN"/>
    <property type="match status" value="1"/>
</dbReference>
<dbReference type="RefSeq" id="WP_085884033.1">
    <property type="nucleotide sequence ID" value="NZ_FWFR01000002.1"/>
</dbReference>
<dbReference type="InterPro" id="IPR051680">
    <property type="entry name" value="ATP-dep_Glu-Cys_Ligase-2"/>
</dbReference>
<keyword evidence="1" id="KW-0175">Coiled coil</keyword>
<feature type="domain" description="DUF403" evidence="2">
    <location>
        <begin position="523"/>
        <end position="843"/>
    </location>
</feature>
<dbReference type="Gene3D" id="3.40.50.11290">
    <property type="match status" value="1"/>
</dbReference>
<dbReference type="InterPro" id="IPR025841">
    <property type="entry name" value="CP_ATPgrasp_2"/>
</dbReference>
<evidence type="ECO:0000259" key="3">
    <source>
        <dbReference type="Pfam" id="PF14403"/>
    </source>
</evidence>
<evidence type="ECO:0000256" key="1">
    <source>
        <dbReference type="SAM" id="Coils"/>
    </source>
</evidence>
<reference evidence="4 5" key="1">
    <citation type="submission" date="2017-03" db="EMBL/GenBank/DDBJ databases">
        <authorList>
            <person name="Afonso C.L."/>
            <person name="Miller P.J."/>
            <person name="Scott M.A."/>
            <person name="Spackman E."/>
            <person name="Goraichik I."/>
            <person name="Dimitrov K.M."/>
            <person name="Suarez D.L."/>
            <person name="Swayne D.E."/>
        </authorList>
    </citation>
    <scope>NUCLEOTIDE SEQUENCE [LARGE SCALE GENOMIC DNA]</scope>
    <source>
        <strain evidence="4 5">CECT 7691</strain>
    </source>
</reference>
<dbReference type="Gene3D" id="3.30.1490.270">
    <property type="match status" value="1"/>
</dbReference>